<comment type="caution">
    <text evidence="3">The sequence shown here is derived from an EMBL/GenBank/DDBJ whole genome shotgun (WGS) entry which is preliminary data.</text>
</comment>
<evidence type="ECO:0000259" key="2">
    <source>
        <dbReference type="Pfam" id="PF26240"/>
    </source>
</evidence>
<gene>
    <name evidence="3" type="ORF">ACFQEV_06870</name>
</gene>
<dbReference type="EMBL" id="JBHSXH010000009">
    <property type="protein sequence ID" value="MFC6824719.1"/>
    <property type="molecule type" value="Genomic_DNA"/>
</dbReference>
<feature type="region of interest" description="Disordered" evidence="1">
    <location>
        <begin position="1"/>
        <end position="27"/>
    </location>
</feature>
<dbReference type="Proteomes" id="UP001596408">
    <property type="component" value="Unassembled WGS sequence"/>
</dbReference>
<dbReference type="InterPro" id="IPR058368">
    <property type="entry name" value="DUF8055"/>
</dbReference>
<feature type="domain" description="DUF8055" evidence="2">
    <location>
        <begin position="26"/>
        <end position="142"/>
    </location>
</feature>
<name>A0ABD5U0U0_9EURY</name>
<accession>A0ABD5U0U0</accession>
<organism evidence="3 4">
    <name type="scientific">Halopelagius fulvigenes</name>
    <dbReference type="NCBI Taxonomy" id="1198324"/>
    <lineage>
        <taxon>Archaea</taxon>
        <taxon>Methanobacteriati</taxon>
        <taxon>Methanobacteriota</taxon>
        <taxon>Stenosarchaea group</taxon>
        <taxon>Halobacteria</taxon>
        <taxon>Halobacteriales</taxon>
        <taxon>Haloferacaceae</taxon>
    </lineage>
</organism>
<evidence type="ECO:0000256" key="1">
    <source>
        <dbReference type="SAM" id="MobiDB-lite"/>
    </source>
</evidence>
<keyword evidence="4" id="KW-1185">Reference proteome</keyword>
<dbReference type="Pfam" id="PF26240">
    <property type="entry name" value="DUF8055"/>
    <property type="match status" value="1"/>
</dbReference>
<protein>
    <recommendedName>
        <fullName evidence="2">DUF8055 domain-containing protein</fullName>
    </recommendedName>
</protein>
<dbReference type="RefSeq" id="WP_379694013.1">
    <property type="nucleotide sequence ID" value="NZ_JBHSXH010000009.1"/>
</dbReference>
<reference evidence="3 4" key="1">
    <citation type="journal article" date="2019" name="Int. J. Syst. Evol. Microbiol.">
        <title>The Global Catalogue of Microorganisms (GCM) 10K type strain sequencing project: providing services to taxonomists for standard genome sequencing and annotation.</title>
        <authorList>
            <consortium name="The Broad Institute Genomics Platform"/>
            <consortium name="The Broad Institute Genome Sequencing Center for Infectious Disease"/>
            <person name="Wu L."/>
            <person name="Ma J."/>
        </authorList>
    </citation>
    <scope>NUCLEOTIDE SEQUENCE [LARGE SCALE GENOMIC DNA]</scope>
    <source>
        <strain evidence="3 4">YIM 94188</strain>
    </source>
</reference>
<dbReference type="AlphaFoldDB" id="A0ABD5U0U0"/>
<proteinExistence type="predicted"/>
<sequence>MPTDEPVAGEDAGGATTGGANDEESAYANRIRELAADARRARETFVPPEDGEGAERATECARDGVGPVVAVYVEARTAARPVRFSAAEHRLLRRALNDWLGLYARCHGVELDADFSVRAAAELLVETRDARDTAELLTRVPER</sequence>
<evidence type="ECO:0000313" key="4">
    <source>
        <dbReference type="Proteomes" id="UP001596408"/>
    </source>
</evidence>
<evidence type="ECO:0000313" key="3">
    <source>
        <dbReference type="EMBL" id="MFC6824719.1"/>
    </source>
</evidence>